<keyword evidence="1 2" id="KW-0238">DNA-binding</keyword>
<organism evidence="4 5">
    <name type="scientific">Clostridium fermenticellae</name>
    <dbReference type="NCBI Taxonomy" id="2068654"/>
    <lineage>
        <taxon>Bacteria</taxon>
        <taxon>Bacillati</taxon>
        <taxon>Bacillota</taxon>
        <taxon>Clostridia</taxon>
        <taxon>Eubacteriales</taxon>
        <taxon>Clostridiaceae</taxon>
        <taxon>Clostridium</taxon>
    </lineage>
</organism>
<dbReference type="InterPro" id="IPR001647">
    <property type="entry name" value="HTH_TetR"/>
</dbReference>
<dbReference type="InterPro" id="IPR009057">
    <property type="entry name" value="Homeodomain-like_sf"/>
</dbReference>
<dbReference type="GO" id="GO:0003677">
    <property type="term" value="F:DNA binding"/>
    <property type="evidence" value="ECO:0007669"/>
    <property type="project" value="UniProtKB-UniRule"/>
</dbReference>
<evidence type="ECO:0000256" key="1">
    <source>
        <dbReference type="ARBA" id="ARBA00023125"/>
    </source>
</evidence>
<protein>
    <submittedName>
        <fullName evidence="4">TetR/AcrR family transcriptional regulator</fullName>
    </submittedName>
</protein>
<feature type="domain" description="HTH tetR-type" evidence="3">
    <location>
        <begin position="31"/>
        <end position="91"/>
    </location>
</feature>
<dbReference type="Gene3D" id="1.10.357.10">
    <property type="entry name" value="Tetracycline Repressor, domain 2"/>
    <property type="match status" value="1"/>
</dbReference>
<evidence type="ECO:0000259" key="3">
    <source>
        <dbReference type="PROSITE" id="PS50977"/>
    </source>
</evidence>
<proteinExistence type="predicted"/>
<name>A0A386H667_9CLOT</name>
<accession>A0A386H667</accession>
<evidence type="ECO:0000313" key="5">
    <source>
        <dbReference type="Proteomes" id="UP000266301"/>
    </source>
</evidence>
<dbReference type="InterPro" id="IPR036271">
    <property type="entry name" value="Tet_transcr_reg_TetR-rel_C_sf"/>
</dbReference>
<dbReference type="EMBL" id="CP032416">
    <property type="protein sequence ID" value="AYD41199.1"/>
    <property type="molecule type" value="Genomic_DNA"/>
</dbReference>
<dbReference type="KEGG" id="cfer:D4Z93_12015"/>
<evidence type="ECO:0000313" key="4">
    <source>
        <dbReference type="EMBL" id="AYD41199.1"/>
    </source>
</evidence>
<dbReference type="OrthoDB" id="9812484at2"/>
<dbReference type="AlphaFoldDB" id="A0A386H667"/>
<dbReference type="SUPFAM" id="SSF48498">
    <property type="entry name" value="Tetracyclin repressor-like, C-terminal domain"/>
    <property type="match status" value="1"/>
</dbReference>
<dbReference type="PANTHER" id="PTHR43479">
    <property type="entry name" value="ACREF/ENVCD OPERON REPRESSOR-RELATED"/>
    <property type="match status" value="1"/>
</dbReference>
<feature type="DNA-binding region" description="H-T-H motif" evidence="2">
    <location>
        <begin position="54"/>
        <end position="73"/>
    </location>
</feature>
<keyword evidence="5" id="KW-1185">Reference proteome</keyword>
<dbReference type="Proteomes" id="UP000266301">
    <property type="component" value="Chromosome"/>
</dbReference>
<reference evidence="4 5" key="1">
    <citation type="journal article" date="2019" name="Int. J. Syst. Evol. Microbiol.">
        <title>Clostridium fermenticellae sp. nov., isolated from the mud in a fermentation cellar for the production of the Chinese liquor, baijiu.</title>
        <authorList>
            <person name="Xu P.X."/>
            <person name="Chai L.J."/>
            <person name="Qiu T."/>
            <person name="Zhang X.J."/>
            <person name="Lu Z.M."/>
            <person name="Xiao C."/>
            <person name="Wang S.T."/>
            <person name="Shen C.H."/>
            <person name="Shi J.S."/>
            <person name="Xu Z.H."/>
        </authorList>
    </citation>
    <scope>NUCLEOTIDE SEQUENCE [LARGE SCALE GENOMIC DNA]</scope>
    <source>
        <strain evidence="4 5">JN500901</strain>
    </source>
</reference>
<dbReference type="InterPro" id="IPR050624">
    <property type="entry name" value="HTH-type_Tx_Regulator"/>
</dbReference>
<gene>
    <name evidence="4" type="ORF">D4Z93_12015</name>
</gene>
<dbReference type="PANTHER" id="PTHR43479:SF11">
    <property type="entry name" value="ACREF_ENVCD OPERON REPRESSOR-RELATED"/>
    <property type="match status" value="1"/>
</dbReference>
<dbReference type="PRINTS" id="PR00455">
    <property type="entry name" value="HTHTETR"/>
</dbReference>
<dbReference type="Pfam" id="PF00440">
    <property type="entry name" value="TetR_N"/>
    <property type="match status" value="1"/>
</dbReference>
<dbReference type="SUPFAM" id="SSF46689">
    <property type="entry name" value="Homeodomain-like"/>
    <property type="match status" value="1"/>
</dbReference>
<dbReference type="PROSITE" id="PS50977">
    <property type="entry name" value="HTH_TETR_2"/>
    <property type="match status" value="1"/>
</dbReference>
<evidence type="ECO:0000256" key="2">
    <source>
        <dbReference type="PROSITE-ProRule" id="PRU00335"/>
    </source>
</evidence>
<sequence>MTYLSCKKTYDMMSSRGDDIVPKDTFKNLNADKKQRIFDAAVQEFSTCSFSDASINQIIKTAGIPRGSFYQYFNDKEDLYLYMIEEISNQKKKLIPERVSNPDDDFFETFIQKTKDSLELGKAKPEYTKIGMLMQMDNSEFIAKFRTASIEKYRKQLKHNKECGLIRQEVNTDIVLDMLFSYTLEEYFKSGFDENEYLKKVIDAINIIKEGIKINKD</sequence>